<organism evidence="1 2">
    <name type="scientific">Penicillium arizonense</name>
    <dbReference type="NCBI Taxonomy" id="1835702"/>
    <lineage>
        <taxon>Eukaryota</taxon>
        <taxon>Fungi</taxon>
        <taxon>Dikarya</taxon>
        <taxon>Ascomycota</taxon>
        <taxon>Pezizomycotina</taxon>
        <taxon>Eurotiomycetes</taxon>
        <taxon>Eurotiomycetidae</taxon>
        <taxon>Eurotiales</taxon>
        <taxon>Aspergillaceae</taxon>
        <taxon>Penicillium</taxon>
    </lineage>
</organism>
<accession>A0A1F5L3L5</accession>
<reference evidence="1 2" key="1">
    <citation type="journal article" date="2016" name="Sci. Rep.">
        <title>Penicillium arizonense, a new, genome sequenced fungal species, reveals a high chemical diversity in secreted metabolites.</title>
        <authorList>
            <person name="Grijseels S."/>
            <person name="Nielsen J.C."/>
            <person name="Randelovic M."/>
            <person name="Nielsen J."/>
            <person name="Nielsen K.F."/>
            <person name="Workman M."/>
            <person name="Frisvad J.C."/>
        </authorList>
    </citation>
    <scope>NUCLEOTIDE SEQUENCE [LARGE SCALE GENOMIC DNA]</scope>
    <source>
        <strain evidence="1 2">CBS 141311</strain>
    </source>
</reference>
<dbReference type="Proteomes" id="UP000177622">
    <property type="component" value="Unassembled WGS sequence"/>
</dbReference>
<protein>
    <submittedName>
        <fullName evidence="1">Uncharacterized protein</fullName>
    </submittedName>
</protein>
<evidence type="ECO:0000313" key="1">
    <source>
        <dbReference type="EMBL" id="OGE47805.1"/>
    </source>
</evidence>
<name>A0A1F5L3L5_PENAI</name>
<comment type="caution">
    <text evidence="1">The sequence shown here is derived from an EMBL/GenBank/DDBJ whole genome shotgun (WGS) entry which is preliminary data.</text>
</comment>
<keyword evidence="2" id="KW-1185">Reference proteome</keyword>
<gene>
    <name evidence="1" type="ORF">PENARI_c036G12064</name>
</gene>
<dbReference type="EMBL" id="LXJU01000036">
    <property type="protein sequence ID" value="OGE47805.1"/>
    <property type="molecule type" value="Genomic_DNA"/>
</dbReference>
<sequence length="14" mass="1681">MTDRSVGSRWPIIY</sequence>
<evidence type="ECO:0000313" key="2">
    <source>
        <dbReference type="Proteomes" id="UP000177622"/>
    </source>
</evidence>
<proteinExistence type="predicted"/>